<comment type="function">
    <text evidence="1 6">Exhibits S-adenosyl-L-methionine-dependent methyltransferase activity.</text>
</comment>
<dbReference type="InterPro" id="IPR011610">
    <property type="entry name" value="SAM_mthyl_Trfase_ML2640-like"/>
</dbReference>
<dbReference type="InterPro" id="IPR007213">
    <property type="entry name" value="Ppm1/Ppm2/Tcmp"/>
</dbReference>
<keyword evidence="5 6" id="KW-0949">S-adenosyl-L-methionine</keyword>
<dbReference type="GO" id="GO:0032259">
    <property type="term" value="P:methylation"/>
    <property type="evidence" value="ECO:0007669"/>
    <property type="project" value="UniProtKB-KW"/>
</dbReference>
<keyword evidence="4" id="KW-0808">Transferase</keyword>
<organism evidence="7 8">
    <name type="scientific">Saccharothrix algeriensis</name>
    <dbReference type="NCBI Taxonomy" id="173560"/>
    <lineage>
        <taxon>Bacteria</taxon>
        <taxon>Bacillati</taxon>
        <taxon>Actinomycetota</taxon>
        <taxon>Actinomycetes</taxon>
        <taxon>Pseudonocardiales</taxon>
        <taxon>Pseudonocardiaceae</taxon>
        <taxon>Saccharothrix</taxon>
    </lineage>
</organism>
<dbReference type="RefSeq" id="WP_307819929.1">
    <property type="nucleotide sequence ID" value="NZ_JAFBCL010000001.1"/>
</dbReference>
<evidence type="ECO:0000256" key="6">
    <source>
        <dbReference type="RuleBase" id="RU362030"/>
    </source>
</evidence>
<evidence type="ECO:0000256" key="5">
    <source>
        <dbReference type="ARBA" id="ARBA00022691"/>
    </source>
</evidence>
<dbReference type="Pfam" id="PF04072">
    <property type="entry name" value="LCM"/>
    <property type="match status" value="1"/>
</dbReference>
<protein>
    <recommendedName>
        <fullName evidence="6">S-adenosyl-L-methionine-dependent methyltransferase</fullName>
        <ecNumber evidence="6">2.1.1.-</ecNumber>
    </recommendedName>
</protein>
<dbReference type="PANTHER" id="PTHR43619">
    <property type="entry name" value="S-ADENOSYL-L-METHIONINE-DEPENDENT METHYLTRANSFERASE YKTD-RELATED"/>
    <property type="match status" value="1"/>
</dbReference>
<evidence type="ECO:0000256" key="4">
    <source>
        <dbReference type="ARBA" id="ARBA00022679"/>
    </source>
</evidence>
<proteinExistence type="inferred from homology"/>
<evidence type="ECO:0000313" key="7">
    <source>
        <dbReference type="EMBL" id="MBM7814618.1"/>
    </source>
</evidence>
<dbReference type="GO" id="GO:0008168">
    <property type="term" value="F:methyltransferase activity"/>
    <property type="evidence" value="ECO:0007669"/>
    <property type="project" value="UniProtKB-KW"/>
</dbReference>
<comment type="caution">
    <text evidence="7">The sequence shown here is derived from an EMBL/GenBank/DDBJ whole genome shotgun (WGS) entry which is preliminary data.</text>
</comment>
<dbReference type="InterPro" id="IPR029063">
    <property type="entry name" value="SAM-dependent_MTases_sf"/>
</dbReference>
<evidence type="ECO:0000256" key="1">
    <source>
        <dbReference type="ARBA" id="ARBA00003907"/>
    </source>
</evidence>
<dbReference type="EMBL" id="JAFBCL010000001">
    <property type="protein sequence ID" value="MBM7814618.1"/>
    <property type="molecule type" value="Genomic_DNA"/>
</dbReference>
<accession>A0ABS2SEF8</accession>
<dbReference type="NCBIfam" id="TIGR00027">
    <property type="entry name" value="mthyl_TIGR00027"/>
    <property type="match status" value="1"/>
</dbReference>
<dbReference type="SUPFAM" id="SSF53335">
    <property type="entry name" value="S-adenosyl-L-methionine-dependent methyltransferases"/>
    <property type="match status" value="1"/>
</dbReference>
<evidence type="ECO:0000256" key="2">
    <source>
        <dbReference type="ARBA" id="ARBA00008138"/>
    </source>
</evidence>
<name>A0ABS2SEF8_9PSEU</name>
<dbReference type="PANTHER" id="PTHR43619:SF2">
    <property type="entry name" value="S-ADENOSYL-L-METHIONINE-DEPENDENT METHYLTRANSFERASES SUPERFAMILY PROTEIN"/>
    <property type="match status" value="1"/>
</dbReference>
<comment type="similarity">
    <text evidence="2 6">Belongs to the UPF0677 family.</text>
</comment>
<gene>
    <name evidence="7" type="ORF">JOE68_005483</name>
</gene>
<evidence type="ECO:0000256" key="3">
    <source>
        <dbReference type="ARBA" id="ARBA00022603"/>
    </source>
</evidence>
<reference evidence="7 8" key="1">
    <citation type="submission" date="2021-01" db="EMBL/GenBank/DDBJ databases">
        <title>Sequencing the genomes of 1000 actinobacteria strains.</title>
        <authorList>
            <person name="Klenk H.-P."/>
        </authorList>
    </citation>
    <scope>NUCLEOTIDE SEQUENCE [LARGE SCALE GENOMIC DNA]</scope>
    <source>
        <strain evidence="7 8">DSM 44581</strain>
    </source>
</reference>
<sequence>MVSGAAGTAAGPMVIAAVEQHYPPGRRLLDDPLAGSVLPPVSRWVAGSARHPVLREWLIRLFEGAAPGVWGGVACRKRYIDEQVVRALGDGIGCAVVLGSGLDTRAHRLVAPAGASAFEVDLAANVDRKRRRLGACERVTLVPVDFDTGDLGAALVARGHRVGQRCLFVWEGVTQYLTEEGFRRTFDFLAGAAPGSRLVFTYVRHDFIDGSDAHGAAAPHHRFVTRQRLWRIGLRPRDVGALLARYGWWKVEDVGAEEFRARYVRPTGREVPVSPWERTVLAEKP</sequence>
<dbReference type="Gene3D" id="3.40.50.150">
    <property type="entry name" value="Vaccinia Virus protein VP39"/>
    <property type="match status" value="1"/>
</dbReference>
<keyword evidence="3 6" id="KW-0489">Methyltransferase</keyword>
<dbReference type="Proteomes" id="UP001195724">
    <property type="component" value="Unassembled WGS sequence"/>
</dbReference>
<dbReference type="EC" id="2.1.1.-" evidence="6"/>
<keyword evidence="8" id="KW-1185">Reference proteome</keyword>
<evidence type="ECO:0000313" key="8">
    <source>
        <dbReference type="Proteomes" id="UP001195724"/>
    </source>
</evidence>